<dbReference type="PROSITE" id="PS50893">
    <property type="entry name" value="ABC_TRANSPORTER_2"/>
    <property type="match status" value="1"/>
</dbReference>
<dbReference type="InterPro" id="IPR017871">
    <property type="entry name" value="ABC_transporter-like_CS"/>
</dbReference>
<sequence length="260" mass="28819">MLTVSRVNKTYNNGDFFSNNRQLVLSDVSFEVHGGECLGVIGESGSGKSTLGRLIAGIEKPDSGEILFQGRDVQSREVRLGHISAVFQDYSSSINPFFTVFDAVSELLRTMGQHDKKEVTRRVVDLLGQVGLNAGYCSKLPHELSGGEAQRVCIARAISTGPQFLVLDEAISSLDTPVQTQILNLLIELKERYQMSYLFITHDIQAVAYLCDRVLFFHNGRVVEQSPVSGLSRVKNEYSRKLLSSVIPFESKEMRSCHGV</sequence>
<dbReference type="KEGG" id="mhor:MSHOH_1228"/>
<name>A0A0E3SAB9_9EURY</name>
<dbReference type="GO" id="GO:0005524">
    <property type="term" value="F:ATP binding"/>
    <property type="evidence" value="ECO:0007669"/>
    <property type="project" value="UniProtKB-KW"/>
</dbReference>
<dbReference type="Proteomes" id="UP000033101">
    <property type="component" value="Chromosome"/>
</dbReference>
<organism evidence="6 7">
    <name type="scientific">Methanosarcina horonobensis HB-1 = JCM 15518</name>
    <dbReference type="NCBI Taxonomy" id="1434110"/>
    <lineage>
        <taxon>Archaea</taxon>
        <taxon>Methanobacteriati</taxon>
        <taxon>Methanobacteriota</taxon>
        <taxon>Stenosarchaea group</taxon>
        <taxon>Methanomicrobia</taxon>
        <taxon>Methanosarcinales</taxon>
        <taxon>Methanosarcinaceae</taxon>
        <taxon>Methanosarcina</taxon>
    </lineage>
</organism>
<dbReference type="GeneID" id="24830398"/>
<reference evidence="6 7" key="1">
    <citation type="submission" date="2014-07" db="EMBL/GenBank/DDBJ databases">
        <title>Methanogenic archaea and the global carbon cycle.</title>
        <authorList>
            <person name="Henriksen J.R."/>
            <person name="Luke J."/>
            <person name="Reinhart S."/>
            <person name="Benedict M.N."/>
            <person name="Youngblut N.D."/>
            <person name="Metcalf M.E."/>
            <person name="Whitaker R.J."/>
            <person name="Metcalf W.W."/>
        </authorList>
    </citation>
    <scope>NUCLEOTIDE SEQUENCE [LARGE SCALE GENOMIC DNA]</scope>
    <source>
        <strain evidence="6 7">HB-1</strain>
    </source>
</reference>
<dbReference type="PROSITE" id="PS00211">
    <property type="entry name" value="ABC_TRANSPORTER_1"/>
    <property type="match status" value="1"/>
</dbReference>
<dbReference type="PATRIC" id="fig|1434110.4.peg.1522"/>
<keyword evidence="7" id="KW-1185">Reference proteome</keyword>
<dbReference type="SMART" id="SM00382">
    <property type="entry name" value="AAA"/>
    <property type="match status" value="1"/>
</dbReference>
<evidence type="ECO:0000259" key="5">
    <source>
        <dbReference type="PROSITE" id="PS50893"/>
    </source>
</evidence>
<keyword evidence="4 6" id="KW-0067">ATP-binding</keyword>
<evidence type="ECO:0000256" key="2">
    <source>
        <dbReference type="ARBA" id="ARBA00022448"/>
    </source>
</evidence>
<dbReference type="GO" id="GO:0055085">
    <property type="term" value="P:transmembrane transport"/>
    <property type="evidence" value="ECO:0007669"/>
    <property type="project" value="UniProtKB-ARBA"/>
</dbReference>
<dbReference type="Pfam" id="PF00005">
    <property type="entry name" value="ABC_tran"/>
    <property type="match status" value="1"/>
</dbReference>
<dbReference type="InterPro" id="IPR003439">
    <property type="entry name" value="ABC_transporter-like_ATP-bd"/>
</dbReference>
<dbReference type="EMBL" id="CP009516">
    <property type="protein sequence ID" value="AKB77711.1"/>
    <property type="molecule type" value="Genomic_DNA"/>
</dbReference>
<evidence type="ECO:0000313" key="7">
    <source>
        <dbReference type="Proteomes" id="UP000033101"/>
    </source>
</evidence>
<evidence type="ECO:0000256" key="1">
    <source>
        <dbReference type="ARBA" id="ARBA00005417"/>
    </source>
</evidence>
<dbReference type="PANTHER" id="PTHR43776:SF7">
    <property type="entry name" value="D,D-DIPEPTIDE TRANSPORT ATP-BINDING PROTEIN DDPF-RELATED"/>
    <property type="match status" value="1"/>
</dbReference>
<dbReference type="InterPro" id="IPR050319">
    <property type="entry name" value="ABC_transp_ATP-bind"/>
</dbReference>
<accession>A0A0E3SAB9</accession>
<comment type="similarity">
    <text evidence="1">Belongs to the ABC transporter superfamily.</text>
</comment>
<dbReference type="STRING" id="1434110.MSHOH_1228"/>
<dbReference type="AlphaFoldDB" id="A0A0E3SAB9"/>
<dbReference type="InterPro" id="IPR027417">
    <property type="entry name" value="P-loop_NTPase"/>
</dbReference>
<dbReference type="OrthoDB" id="18209at2157"/>
<keyword evidence="3" id="KW-0547">Nucleotide-binding</keyword>
<evidence type="ECO:0000256" key="3">
    <source>
        <dbReference type="ARBA" id="ARBA00022741"/>
    </source>
</evidence>
<dbReference type="RefSeq" id="WP_048138267.1">
    <property type="nucleotide sequence ID" value="NZ_CP009516.1"/>
</dbReference>
<dbReference type="InterPro" id="IPR003593">
    <property type="entry name" value="AAA+_ATPase"/>
</dbReference>
<keyword evidence="2" id="KW-0813">Transport</keyword>
<feature type="domain" description="ABC transporter" evidence="5">
    <location>
        <begin position="2"/>
        <end position="244"/>
    </location>
</feature>
<gene>
    <name evidence="6" type="ORF">MSHOH_1228</name>
</gene>
<dbReference type="GO" id="GO:0016887">
    <property type="term" value="F:ATP hydrolysis activity"/>
    <property type="evidence" value="ECO:0007669"/>
    <property type="project" value="InterPro"/>
</dbReference>
<dbReference type="SUPFAM" id="SSF52540">
    <property type="entry name" value="P-loop containing nucleoside triphosphate hydrolases"/>
    <property type="match status" value="1"/>
</dbReference>
<dbReference type="HOGENOM" id="CLU_000604_1_23_2"/>
<dbReference type="PANTHER" id="PTHR43776">
    <property type="entry name" value="TRANSPORT ATP-BINDING PROTEIN"/>
    <property type="match status" value="1"/>
</dbReference>
<dbReference type="CDD" id="cd03257">
    <property type="entry name" value="ABC_NikE_OppD_transporters"/>
    <property type="match status" value="1"/>
</dbReference>
<dbReference type="Gene3D" id="3.40.50.300">
    <property type="entry name" value="P-loop containing nucleotide triphosphate hydrolases"/>
    <property type="match status" value="1"/>
</dbReference>
<evidence type="ECO:0000313" key="6">
    <source>
        <dbReference type="EMBL" id="AKB77711.1"/>
    </source>
</evidence>
<protein>
    <submittedName>
        <fullName evidence="6">Nickel transport ATP-binding protein NikE</fullName>
    </submittedName>
</protein>
<evidence type="ECO:0000256" key="4">
    <source>
        <dbReference type="ARBA" id="ARBA00022840"/>
    </source>
</evidence>
<proteinExistence type="inferred from homology"/>